<dbReference type="PANTHER" id="PTHR40076">
    <property type="entry name" value="MEMBRANE PROTEIN-RELATED"/>
    <property type="match status" value="1"/>
</dbReference>
<feature type="transmembrane region" description="Helical" evidence="2">
    <location>
        <begin position="73"/>
        <end position="94"/>
    </location>
</feature>
<keyword evidence="2" id="KW-1133">Transmembrane helix</keyword>
<proteinExistence type="predicted"/>
<name>A0ABW1LFR7_9ACTN</name>
<feature type="transmembrane region" description="Helical" evidence="2">
    <location>
        <begin position="237"/>
        <end position="268"/>
    </location>
</feature>
<keyword evidence="2" id="KW-0812">Transmembrane</keyword>
<keyword evidence="4" id="KW-1185">Reference proteome</keyword>
<feature type="region of interest" description="Disordered" evidence="1">
    <location>
        <begin position="1"/>
        <end position="49"/>
    </location>
</feature>
<keyword evidence="2" id="KW-0472">Membrane</keyword>
<dbReference type="EMBL" id="JBHSRJ010000002">
    <property type="protein sequence ID" value="MFC6042309.1"/>
    <property type="molecule type" value="Genomic_DNA"/>
</dbReference>
<organism evidence="3 4">
    <name type="scientific">Nocardioides hankookensis</name>
    <dbReference type="NCBI Taxonomy" id="443157"/>
    <lineage>
        <taxon>Bacteria</taxon>
        <taxon>Bacillati</taxon>
        <taxon>Actinomycetota</taxon>
        <taxon>Actinomycetes</taxon>
        <taxon>Propionibacteriales</taxon>
        <taxon>Nocardioidaceae</taxon>
        <taxon>Nocardioides</taxon>
    </lineage>
</organism>
<comment type="caution">
    <text evidence="3">The sequence shown here is derived from an EMBL/GenBank/DDBJ whole genome shotgun (WGS) entry which is preliminary data.</text>
</comment>
<reference evidence="4" key="1">
    <citation type="journal article" date="2019" name="Int. J. Syst. Evol. Microbiol.">
        <title>The Global Catalogue of Microorganisms (GCM) 10K type strain sequencing project: providing services to taxonomists for standard genome sequencing and annotation.</title>
        <authorList>
            <consortium name="The Broad Institute Genomics Platform"/>
            <consortium name="The Broad Institute Genome Sequencing Center for Infectious Disease"/>
            <person name="Wu L."/>
            <person name="Ma J."/>
        </authorList>
    </citation>
    <scope>NUCLEOTIDE SEQUENCE [LARGE SCALE GENOMIC DNA]</scope>
    <source>
        <strain evidence="4">CCUG 54522</strain>
    </source>
</reference>
<dbReference type="InterPro" id="IPR010380">
    <property type="entry name" value="DUF975"/>
</dbReference>
<evidence type="ECO:0000256" key="1">
    <source>
        <dbReference type="SAM" id="MobiDB-lite"/>
    </source>
</evidence>
<feature type="transmembrane region" description="Helical" evidence="2">
    <location>
        <begin position="128"/>
        <end position="153"/>
    </location>
</feature>
<protein>
    <recommendedName>
        <fullName evidence="5">Integral membrane protein</fullName>
    </recommendedName>
</protein>
<evidence type="ECO:0008006" key="5">
    <source>
        <dbReference type="Google" id="ProtNLM"/>
    </source>
</evidence>
<dbReference type="RefSeq" id="WP_379150784.1">
    <property type="nucleotide sequence ID" value="NZ_JBHSRJ010000002.1"/>
</dbReference>
<sequence length="284" mass="29711">MSTNEPPPEQPAPPPSGEYGEAPPPPPPPPPTGGYGQVPPPPPPAPPGGSGGYSVGNAFSYGWTKFTQNVGQILIAVLVLVGVLIVIQAIGFFLGRAAACDPSFTYNSSTGESHLETCNGGIFVVQNIISWTFSLISWVISMIIGAGIVRAALDITEGKELNPKTILTPTKLGEVIVASLLIGVATFVGFILCVIPGLLVMFFTSYTLYFLMDKQELGAIDAIRASFEFTKNNAGNVILWFLLSVVAWLVGACLCGIGLIVAVPVVLIGTAYTYKTLSGEPVAA</sequence>
<dbReference type="PANTHER" id="PTHR40076:SF1">
    <property type="entry name" value="MEMBRANE PROTEIN"/>
    <property type="match status" value="1"/>
</dbReference>
<feature type="compositionally biased region" description="Pro residues" evidence="1">
    <location>
        <begin position="1"/>
        <end position="47"/>
    </location>
</feature>
<evidence type="ECO:0000313" key="4">
    <source>
        <dbReference type="Proteomes" id="UP001596135"/>
    </source>
</evidence>
<dbReference type="Proteomes" id="UP001596135">
    <property type="component" value="Unassembled WGS sequence"/>
</dbReference>
<feature type="transmembrane region" description="Helical" evidence="2">
    <location>
        <begin position="174"/>
        <end position="203"/>
    </location>
</feature>
<evidence type="ECO:0000256" key="2">
    <source>
        <dbReference type="SAM" id="Phobius"/>
    </source>
</evidence>
<evidence type="ECO:0000313" key="3">
    <source>
        <dbReference type="EMBL" id="MFC6042309.1"/>
    </source>
</evidence>
<gene>
    <name evidence="3" type="ORF">ACFPYL_04455</name>
</gene>
<accession>A0ABW1LFR7</accession>